<dbReference type="GO" id="GO:0005739">
    <property type="term" value="C:mitochondrion"/>
    <property type="evidence" value="ECO:0007669"/>
    <property type="project" value="UniProtKB-ARBA"/>
</dbReference>
<dbReference type="GeneID" id="42903366"/>
<dbReference type="Pfam" id="PF00961">
    <property type="entry name" value="LAGLIDADG_1"/>
    <property type="match status" value="2"/>
</dbReference>
<accession>A0A650BXB1</accession>
<dbReference type="PANTHER" id="PTHR36181">
    <property type="entry name" value="INTRON-ENCODED ENDONUCLEASE AI3-RELATED"/>
    <property type="match status" value="1"/>
</dbReference>
<feature type="domain" description="Homing endonuclease LAGLIDADG" evidence="1">
    <location>
        <begin position="155"/>
        <end position="252"/>
    </location>
</feature>
<keyword evidence="2" id="KW-0378">Hydrolase</keyword>
<dbReference type="GO" id="GO:0004519">
    <property type="term" value="F:endonuclease activity"/>
    <property type="evidence" value="ECO:0007669"/>
    <property type="project" value="UniProtKB-KW"/>
</dbReference>
<dbReference type="Gene3D" id="3.10.28.10">
    <property type="entry name" value="Homing endonucleases"/>
    <property type="match status" value="2"/>
</dbReference>
<dbReference type="InterPro" id="IPR027434">
    <property type="entry name" value="Homing_endonucl"/>
</dbReference>
<dbReference type="SUPFAM" id="SSF55608">
    <property type="entry name" value="Homing endonucleases"/>
    <property type="match status" value="2"/>
</dbReference>
<evidence type="ECO:0000259" key="1">
    <source>
        <dbReference type="Pfam" id="PF00961"/>
    </source>
</evidence>
<proteinExistence type="predicted"/>
<dbReference type="InterPro" id="IPR051289">
    <property type="entry name" value="LAGLIDADG_Endonuclease"/>
</dbReference>
<dbReference type="PANTHER" id="PTHR36181:SF4">
    <property type="entry name" value="LAGLIDADG ENDONUCLEASE"/>
    <property type="match status" value="1"/>
</dbReference>
<dbReference type="EMBL" id="MN514984">
    <property type="protein sequence ID" value="QGQ61987.1"/>
    <property type="molecule type" value="Genomic_DNA"/>
</dbReference>
<keyword evidence="2" id="KW-0255">Endonuclease</keyword>
<name>A0A650BXB1_9CHLO</name>
<protein>
    <submittedName>
        <fullName evidence="2">Putative LAGLIDADG endonuclease</fullName>
    </submittedName>
</protein>
<keyword evidence="2" id="KW-0540">Nuclease</keyword>
<dbReference type="InterPro" id="IPR004860">
    <property type="entry name" value="LAGLIDADG_dom"/>
</dbReference>
<sequence>MDQLNLNWIVGFTDAEGYFLAYKMGNRRRIVFSISQHETEMQTLEALKSHFGCGYIICNGKNRKVYEYRIFGAKSIISKIIPLFDQFCLKTRKRLDYSDFRKVAFLIQARPQKNWPMSRRLARIGEIDRFIGKMNNKRDYKGYKALQHLDNADWLVGFTEGDGCFSATITKYRILMTFWITQNHLDRSLLLAIKDWFNCGHVYPLKGSRKDNTIQYTVQKRSDLTNLIVPFFEKHPLRTVKKQKDFEAFKSILNILNTRKPLSSADRNELQQIWENKYS</sequence>
<keyword evidence="2" id="KW-0496">Mitochondrion</keyword>
<gene>
    <name evidence="2" type="primary">orf279</name>
</gene>
<evidence type="ECO:0000313" key="2">
    <source>
        <dbReference type="EMBL" id="QGQ61987.1"/>
    </source>
</evidence>
<feature type="domain" description="Homing endonuclease LAGLIDADG" evidence="1">
    <location>
        <begin position="9"/>
        <end position="103"/>
    </location>
</feature>
<dbReference type="RefSeq" id="YP_009720775.1">
    <property type="nucleotide sequence ID" value="NC_045361.1"/>
</dbReference>
<dbReference type="AlphaFoldDB" id="A0A650BXB1"/>
<reference evidence="2" key="1">
    <citation type="journal article" date="2019" name="PeerJ">
        <title>The inflated mitochondrial genomes of siphonous green algae reflect processes driving expansion of noncoding DNA and proliferation of introns.</title>
        <authorList>
            <person name="Repetti S.I."/>
            <person name="Jackson C.J."/>
            <person name="Judd L.M."/>
            <person name="Wick R.R."/>
            <person name="Holt K.E."/>
            <person name="Verbruggen H."/>
        </authorList>
    </citation>
    <scope>NUCLEOTIDE SEQUENCE</scope>
    <source>
        <strain evidence="2">SAG6.99</strain>
    </source>
</reference>
<organism evidence="2">
    <name type="scientific">Ostreobium quekettii</name>
    <dbReference type="NCBI Taxonomy" id="121088"/>
    <lineage>
        <taxon>Eukaryota</taxon>
        <taxon>Viridiplantae</taxon>
        <taxon>Chlorophyta</taxon>
        <taxon>core chlorophytes</taxon>
        <taxon>Ulvophyceae</taxon>
        <taxon>TCBD clade</taxon>
        <taxon>Bryopsidales</taxon>
        <taxon>Ostreobineae</taxon>
        <taxon>Ostreobiaceae</taxon>
        <taxon>Ostreobium</taxon>
    </lineage>
</organism>
<geneLocation type="mitochondrion" evidence="2"/>